<reference evidence="1 2" key="1">
    <citation type="journal article" date="2013" name="ISME J.">
        <title>A metabolic model for members of the genus Tetrasphaera involved in enhanced biological phosphorus removal.</title>
        <authorList>
            <person name="Kristiansen R."/>
            <person name="Nguyen H.T.T."/>
            <person name="Saunders A.M."/>
            <person name="Nielsen J.L."/>
            <person name="Wimmer R."/>
            <person name="Le V.Q."/>
            <person name="McIlroy S.J."/>
            <person name="Petrovski S."/>
            <person name="Seviour R.J."/>
            <person name="Calteau A."/>
            <person name="Nielsen K.L."/>
            <person name="Nielsen P.H."/>
        </authorList>
    </citation>
    <scope>NUCLEOTIDE SEQUENCE [LARGE SCALE GENOMIC DNA]</scope>
    <source>
        <strain evidence="1 2">Ben110</strain>
    </source>
</reference>
<dbReference type="Proteomes" id="UP000035763">
    <property type="component" value="Unassembled WGS sequence"/>
</dbReference>
<proteinExistence type="predicted"/>
<protein>
    <submittedName>
        <fullName evidence="1">Uncharacterized protein</fullName>
    </submittedName>
</protein>
<gene>
    <name evidence="1" type="ORF">BN11_30007</name>
</gene>
<dbReference type="STRING" id="1193182.BN11_30007"/>
<evidence type="ECO:0000313" key="1">
    <source>
        <dbReference type="EMBL" id="CCH73575.1"/>
    </source>
</evidence>
<comment type="caution">
    <text evidence="1">The sequence shown here is derived from an EMBL/GenBank/DDBJ whole genome shotgun (WGS) entry which is preliminary data.</text>
</comment>
<dbReference type="AlphaFoldDB" id="W6JY32"/>
<evidence type="ECO:0000313" key="2">
    <source>
        <dbReference type="Proteomes" id="UP000035763"/>
    </source>
</evidence>
<organism evidence="1 2">
    <name type="scientific">Nostocoides australiense Ben110</name>
    <dbReference type="NCBI Taxonomy" id="1193182"/>
    <lineage>
        <taxon>Bacteria</taxon>
        <taxon>Bacillati</taxon>
        <taxon>Actinomycetota</taxon>
        <taxon>Actinomycetes</taxon>
        <taxon>Micrococcales</taxon>
        <taxon>Intrasporangiaceae</taxon>
        <taxon>Nostocoides</taxon>
    </lineage>
</organism>
<keyword evidence="2" id="KW-1185">Reference proteome</keyword>
<sequence length="55" mass="6081">MTDALWDKVRREAQAQVKACAAAGPKMDLKRCPRSMALTFALSRIGVRLLAEPTH</sequence>
<name>W6JY32_9MICO</name>
<dbReference type="RefSeq" id="WP_157043898.1">
    <property type="nucleotide sequence ID" value="NZ_HG764815.1"/>
</dbReference>
<dbReference type="EMBL" id="CAJA01000223">
    <property type="protein sequence ID" value="CCH73575.1"/>
    <property type="molecule type" value="Genomic_DNA"/>
</dbReference>
<accession>W6JY32</accession>